<dbReference type="EMBL" id="GL883080">
    <property type="protein sequence ID" value="EGF89616.1"/>
    <property type="molecule type" value="Genomic_DNA"/>
</dbReference>
<dbReference type="RefSeq" id="WP_006274811.1">
    <property type="nucleotide sequence ID" value="NZ_GL883080.1"/>
</dbReference>
<dbReference type="STRING" id="715226.ABI_40330"/>
<keyword evidence="3" id="KW-1185">Reference proteome</keyword>
<evidence type="ECO:0000256" key="1">
    <source>
        <dbReference type="SAM" id="SignalP"/>
    </source>
</evidence>
<protein>
    <recommendedName>
        <fullName evidence="4">Lipoprotein</fullName>
    </recommendedName>
</protein>
<reference evidence="3" key="1">
    <citation type="submission" date="2011-03" db="EMBL/GenBank/DDBJ databases">
        <title>Draft genome sequence of Brevundimonas diminuta.</title>
        <authorList>
            <person name="Brown P.J.B."/>
            <person name="Buechlein A."/>
            <person name="Hemmerich C."/>
            <person name="Brun Y.V."/>
        </authorList>
    </citation>
    <scope>NUCLEOTIDE SEQUENCE [LARGE SCALE GENOMIC DNA]</scope>
    <source>
        <strain evidence="3">C19</strain>
    </source>
</reference>
<sequence length="281" mass="29432">MRAVIKKFAFAVLSLGMLAMAGAAAAGCNSGCAPPPPAKPPHNPKPPHVPCGGGGCGGGGHHGGNNGGGKTNVNVNVNVKATATASGSGSGSGSGAVYGGGYGNWSQTPGYPQALGLNVETGAAAARLEAYTEQQTFTKTTVIRATCIDDRGAPHPASQVFGERDIRNEYRGEIFRCIAGTKLQWVYADYNGEISFDHGMSNDCRKGDALWFEEGRLTCRPQTQQRNCNERSLLRRFGVGVKILTLTRTETITKQREVAVAREASSSSYMVFDGGVGGFVQ</sequence>
<accession>F4QS96</accession>
<evidence type="ECO:0000313" key="3">
    <source>
        <dbReference type="Proteomes" id="UP000006512"/>
    </source>
</evidence>
<dbReference type="HOGENOM" id="CLU_080708_0_0_5"/>
<gene>
    <name evidence="2" type="ORF">ABI_40330</name>
</gene>
<dbReference type="PROSITE" id="PS51257">
    <property type="entry name" value="PROKAR_LIPOPROTEIN"/>
    <property type="match status" value="1"/>
</dbReference>
<dbReference type="eggNOG" id="ENOG502ZCJE">
    <property type="taxonomic scope" value="Bacteria"/>
</dbReference>
<evidence type="ECO:0008006" key="4">
    <source>
        <dbReference type="Google" id="ProtNLM"/>
    </source>
</evidence>
<proteinExistence type="predicted"/>
<feature type="signal peptide" evidence="1">
    <location>
        <begin position="1"/>
        <end position="25"/>
    </location>
</feature>
<organism evidence="2 3">
    <name type="scientific">Asticcacaulis biprosthecium C19</name>
    <dbReference type="NCBI Taxonomy" id="715226"/>
    <lineage>
        <taxon>Bacteria</taxon>
        <taxon>Pseudomonadati</taxon>
        <taxon>Pseudomonadota</taxon>
        <taxon>Alphaproteobacteria</taxon>
        <taxon>Caulobacterales</taxon>
        <taxon>Caulobacteraceae</taxon>
        <taxon>Asticcacaulis</taxon>
    </lineage>
</organism>
<keyword evidence="1" id="KW-0732">Signal</keyword>
<feature type="chain" id="PRO_5003316834" description="Lipoprotein" evidence="1">
    <location>
        <begin position="26"/>
        <end position="281"/>
    </location>
</feature>
<dbReference type="Proteomes" id="UP000006512">
    <property type="component" value="Unassembled WGS sequence"/>
</dbReference>
<evidence type="ECO:0000313" key="2">
    <source>
        <dbReference type="EMBL" id="EGF89616.1"/>
    </source>
</evidence>
<name>F4QS96_9CAUL</name>
<dbReference type="AlphaFoldDB" id="F4QS96"/>
<dbReference type="OrthoDB" id="7172966at2"/>